<keyword evidence="3 6" id="KW-0238">DNA-binding</keyword>
<dbReference type="GO" id="GO:0005634">
    <property type="term" value="C:nucleus"/>
    <property type="evidence" value="ECO:0007669"/>
    <property type="project" value="UniProtKB-UniRule"/>
</dbReference>
<dbReference type="InterPro" id="IPR036910">
    <property type="entry name" value="HMG_box_dom_sf"/>
</dbReference>
<dbReference type="PANTHER" id="PTHR13059">
    <property type="entry name" value="HMG-BOX TRANSCRIPTION FACTOR BBX"/>
    <property type="match status" value="1"/>
</dbReference>
<dbReference type="SUPFAM" id="SSF47095">
    <property type="entry name" value="HMG-box"/>
    <property type="match status" value="1"/>
</dbReference>
<evidence type="ECO:0000256" key="4">
    <source>
        <dbReference type="ARBA" id="ARBA00023163"/>
    </source>
</evidence>
<keyword evidence="1" id="KW-0597">Phosphoprotein</keyword>
<evidence type="ECO:0000256" key="7">
    <source>
        <dbReference type="SAM" id="MobiDB-lite"/>
    </source>
</evidence>
<keyword evidence="2" id="KW-0805">Transcription regulation</keyword>
<evidence type="ECO:0000256" key="2">
    <source>
        <dbReference type="ARBA" id="ARBA00023015"/>
    </source>
</evidence>
<keyword evidence="5 6" id="KW-0539">Nucleus</keyword>
<dbReference type="PROSITE" id="PS50118">
    <property type="entry name" value="HMG_BOX_2"/>
    <property type="match status" value="1"/>
</dbReference>
<dbReference type="EMBL" id="JBEHCU010010675">
    <property type="protein sequence ID" value="KAL1377877.1"/>
    <property type="molecule type" value="Genomic_DNA"/>
</dbReference>
<sequence length="252" mass="28324">MNAFLIFCKRHRTIVRDRHPNLENRSITKILGDWWANLDKEQKSNYTNLAKQYKDAFFTAHPDFKWYKLPAPPLRPPSFGARIVQPEPTSSNMVENGLLYELDEPKTVELQDSGDKVTHHACNLELLINPDSELQAMPVAKKKEPQMGVFKLADEAQMGGLNSLMMDSYEMKANQSDVSSGVLNQTVAPEQKEKIVGSRKRKARKESITRRDVSSSSMAETLPVPEADALFALATLAEVAANENHIDDNNTV</sequence>
<reference evidence="9 10" key="1">
    <citation type="submission" date="2024-05" db="EMBL/GenBank/DDBJ databases">
        <title>Culex pipiens pipiens assembly and annotation.</title>
        <authorList>
            <person name="Alout H."/>
            <person name="Durand T."/>
        </authorList>
    </citation>
    <scope>NUCLEOTIDE SEQUENCE [LARGE SCALE GENOMIC DNA]</scope>
    <source>
        <strain evidence="9">HA-2024</strain>
        <tissue evidence="9">Whole body</tissue>
    </source>
</reference>
<feature type="region of interest" description="Disordered" evidence="7">
    <location>
        <begin position="192"/>
        <end position="219"/>
    </location>
</feature>
<keyword evidence="4" id="KW-0804">Transcription</keyword>
<proteinExistence type="predicted"/>
<protein>
    <recommendedName>
        <fullName evidence="8">HMG box domain-containing protein</fullName>
    </recommendedName>
</protein>
<dbReference type="Proteomes" id="UP001562425">
    <property type="component" value="Unassembled WGS sequence"/>
</dbReference>
<feature type="DNA-binding region" description="HMG box" evidence="6">
    <location>
        <begin position="1"/>
        <end position="65"/>
    </location>
</feature>
<dbReference type="CDD" id="cd21989">
    <property type="entry name" value="HMG-box_HBP2"/>
    <property type="match status" value="1"/>
</dbReference>
<evidence type="ECO:0000256" key="3">
    <source>
        <dbReference type="ARBA" id="ARBA00023125"/>
    </source>
</evidence>
<dbReference type="Pfam" id="PF00505">
    <property type="entry name" value="HMG_box"/>
    <property type="match status" value="1"/>
</dbReference>
<accession>A0ABD1CN86</accession>
<feature type="domain" description="HMG box" evidence="8">
    <location>
        <begin position="1"/>
        <end position="65"/>
    </location>
</feature>
<dbReference type="PANTHER" id="PTHR13059:SF10">
    <property type="entry name" value="HMG BOX TRANSCRIPTION FACTOR BBX"/>
    <property type="match status" value="1"/>
</dbReference>
<comment type="caution">
    <text evidence="9">The sequence shown here is derived from an EMBL/GenBank/DDBJ whole genome shotgun (WGS) entry which is preliminary data.</text>
</comment>
<evidence type="ECO:0000256" key="5">
    <source>
        <dbReference type="ARBA" id="ARBA00023242"/>
    </source>
</evidence>
<gene>
    <name evidence="9" type="ORF">pipiens_015960</name>
</gene>
<evidence type="ECO:0000313" key="10">
    <source>
        <dbReference type="Proteomes" id="UP001562425"/>
    </source>
</evidence>
<keyword evidence="10" id="KW-1185">Reference proteome</keyword>
<dbReference type="InterPro" id="IPR052412">
    <property type="entry name" value="CC-Dev_Transcription_Reg"/>
</dbReference>
<dbReference type="InterPro" id="IPR009071">
    <property type="entry name" value="HMG_box_dom"/>
</dbReference>
<dbReference type="SMART" id="SM00398">
    <property type="entry name" value="HMG"/>
    <property type="match status" value="1"/>
</dbReference>
<evidence type="ECO:0000259" key="8">
    <source>
        <dbReference type="PROSITE" id="PS50118"/>
    </source>
</evidence>
<evidence type="ECO:0000313" key="9">
    <source>
        <dbReference type="EMBL" id="KAL1377877.1"/>
    </source>
</evidence>
<dbReference type="GO" id="GO:0003677">
    <property type="term" value="F:DNA binding"/>
    <property type="evidence" value="ECO:0007669"/>
    <property type="project" value="UniProtKB-UniRule"/>
</dbReference>
<dbReference type="AlphaFoldDB" id="A0ABD1CN86"/>
<dbReference type="Gene3D" id="1.10.30.10">
    <property type="entry name" value="High mobility group box domain"/>
    <property type="match status" value="1"/>
</dbReference>
<evidence type="ECO:0000256" key="1">
    <source>
        <dbReference type="ARBA" id="ARBA00022553"/>
    </source>
</evidence>
<organism evidence="9 10">
    <name type="scientific">Culex pipiens pipiens</name>
    <name type="common">Northern house mosquito</name>
    <dbReference type="NCBI Taxonomy" id="38569"/>
    <lineage>
        <taxon>Eukaryota</taxon>
        <taxon>Metazoa</taxon>
        <taxon>Ecdysozoa</taxon>
        <taxon>Arthropoda</taxon>
        <taxon>Hexapoda</taxon>
        <taxon>Insecta</taxon>
        <taxon>Pterygota</taxon>
        <taxon>Neoptera</taxon>
        <taxon>Endopterygota</taxon>
        <taxon>Diptera</taxon>
        <taxon>Nematocera</taxon>
        <taxon>Culicoidea</taxon>
        <taxon>Culicidae</taxon>
        <taxon>Culicinae</taxon>
        <taxon>Culicini</taxon>
        <taxon>Culex</taxon>
        <taxon>Culex</taxon>
    </lineage>
</organism>
<dbReference type="InterPro" id="IPR049523">
    <property type="entry name" value="BBX_HMG-box"/>
</dbReference>
<name>A0ABD1CN86_CULPP</name>
<evidence type="ECO:0000256" key="6">
    <source>
        <dbReference type="PROSITE-ProRule" id="PRU00267"/>
    </source>
</evidence>